<evidence type="ECO:0000313" key="3">
    <source>
        <dbReference type="EMBL" id="MBB5365494.1"/>
    </source>
</evidence>
<feature type="domain" description="Ribosomal RNA large subunit methyltransferase K/L-like methyltransferase" evidence="2">
    <location>
        <begin position="186"/>
        <end position="356"/>
    </location>
</feature>
<name>A0A7W8JYG9_9DEIO</name>
<reference evidence="3 4" key="1">
    <citation type="submission" date="2020-08" db="EMBL/GenBank/DDBJ databases">
        <title>Genomic Encyclopedia of Type Strains, Phase IV (KMG-IV): sequencing the most valuable type-strain genomes for metagenomic binning, comparative biology and taxonomic classification.</title>
        <authorList>
            <person name="Goeker M."/>
        </authorList>
    </citation>
    <scope>NUCLEOTIDE SEQUENCE [LARGE SCALE GENOMIC DNA]</scope>
    <source>
        <strain evidence="3 4">DSM 27939</strain>
    </source>
</reference>
<dbReference type="Pfam" id="PF01170">
    <property type="entry name" value="UPF0020"/>
    <property type="match status" value="1"/>
</dbReference>
<proteinExistence type="predicted"/>
<dbReference type="GO" id="GO:0016423">
    <property type="term" value="F:tRNA (guanine) methyltransferase activity"/>
    <property type="evidence" value="ECO:0007669"/>
    <property type="project" value="TreeGrafter"/>
</dbReference>
<dbReference type="Proteomes" id="UP000552709">
    <property type="component" value="Unassembled WGS sequence"/>
</dbReference>
<keyword evidence="3" id="KW-0808">Transferase</keyword>
<dbReference type="RefSeq" id="WP_184137018.1">
    <property type="nucleotide sequence ID" value="NZ_JACHFL010000018.1"/>
</dbReference>
<evidence type="ECO:0000256" key="1">
    <source>
        <dbReference type="SAM" id="MobiDB-lite"/>
    </source>
</evidence>
<dbReference type="EMBL" id="JACHFL010000018">
    <property type="protein sequence ID" value="MBB5365494.1"/>
    <property type="molecule type" value="Genomic_DNA"/>
</dbReference>
<dbReference type="AlphaFoldDB" id="A0A7W8JYG9"/>
<dbReference type="PRINTS" id="PR00507">
    <property type="entry name" value="N12N6MTFRASE"/>
</dbReference>
<organism evidence="3 4">
    <name type="scientific">Deinococcus humi</name>
    <dbReference type="NCBI Taxonomy" id="662880"/>
    <lineage>
        <taxon>Bacteria</taxon>
        <taxon>Thermotogati</taxon>
        <taxon>Deinococcota</taxon>
        <taxon>Deinococci</taxon>
        <taxon>Deinococcales</taxon>
        <taxon>Deinococcaceae</taxon>
        <taxon>Deinococcus</taxon>
    </lineage>
</organism>
<comment type="caution">
    <text evidence="3">The sequence shown here is derived from an EMBL/GenBank/DDBJ whole genome shotgun (WGS) entry which is preliminary data.</text>
</comment>
<accession>A0A7W8JYG9</accession>
<evidence type="ECO:0000313" key="4">
    <source>
        <dbReference type="Proteomes" id="UP000552709"/>
    </source>
</evidence>
<gene>
    <name evidence="3" type="ORF">HNQ08_004615</name>
</gene>
<dbReference type="Gene3D" id="3.40.50.150">
    <property type="entry name" value="Vaccinia Virus protein VP39"/>
    <property type="match status" value="1"/>
</dbReference>
<evidence type="ECO:0000259" key="2">
    <source>
        <dbReference type="Pfam" id="PF01170"/>
    </source>
</evidence>
<dbReference type="CDD" id="cd02440">
    <property type="entry name" value="AdoMet_MTases"/>
    <property type="match status" value="1"/>
</dbReference>
<dbReference type="GO" id="GO:0030488">
    <property type="term" value="P:tRNA methylation"/>
    <property type="evidence" value="ECO:0007669"/>
    <property type="project" value="TreeGrafter"/>
</dbReference>
<sequence>MPRSPRPDRFQPAGKRKSRPHSRTGPADHRARQPAHEYELEVLPGLEHVAATELQTVPLARDIHGLRFWFPGDPERLTRLRSALAVYRVRTWDVPRPRGLLGHQQLGELTDFLRSVLAVGGQTSFRLGAAGKESGVMQRLAEELENALELPYRPEDGQLLIRLRPETDGPGWDVLARTTPRPLSARPWRACNMHGGLNATLAYATHKLAGQRDVDRIFNPMCGSGTLLIERDLLGPSDALVGVDIDASAVDCARTNIQAAGREIEVARIDALQTGLPARSFDLIVADLPWGDAIGTHGGNAALYPVFLEEMHRLLSRQGRMAVITHEIRLFEGLLEGQSRWNAREILQVSSGGHHPKVYLLNRR</sequence>
<dbReference type="InterPro" id="IPR000241">
    <property type="entry name" value="RlmKL-like_Mtase"/>
</dbReference>
<feature type="region of interest" description="Disordered" evidence="1">
    <location>
        <begin position="1"/>
        <end position="34"/>
    </location>
</feature>
<keyword evidence="4" id="KW-1185">Reference proteome</keyword>
<dbReference type="PANTHER" id="PTHR14911">
    <property type="entry name" value="THUMP DOMAIN-CONTAINING"/>
    <property type="match status" value="1"/>
</dbReference>
<protein>
    <submittedName>
        <fullName evidence="3">23S rRNA G2445 N2-methylase RlmL</fullName>
    </submittedName>
</protein>
<dbReference type="SUPFAM" id="SSF53335">
    <property type="entry name" value="S-adenosyl-L-methionine-dependent methyltransferases"/>
    <property type="match status" value="1"/>
</dbReference>
<dbReference type="InterPro" id="IPR029063">
    <property type="entry name" value="SAM-dependent_MTases_sf"/>
</dbReference>
<keyword evidence="3" id="KW-0489">Methyltransferase</keyword>
<dbReference type="PANTHER" id="PTHR14911:SF13">
    <property type="entry name" value="TRNA (GUANINE(6)-N2)-METHYLTRANSFERASE THUMP3"/>
    <property type="match status" value="1"/>
</dbReference>